<feature type="domain" description="Ubiquitin-like" evidence="2">
    <location>
        <begin position="45"/>
        <end position="115"/>
    </location>
</feature>
<feature type="region of interest" description="Disordered" evidence="1">
    <location>
        <begin position="148"/>
        <end position="172"/>
    </location>
</feature>
<dbReference type="PANTHER" id="PTHR23012:SF215">
    <property type="entry name" value="RING_FYVE_PHD ZINC FINGER SUPERFAMILY PROTEIN"/>
    <property type="match status" value="1"/>
</dbReference>
<accession>A0A5P1EXH2</accession>
<feature type="domain" description="Ubiquitin-like" evidence="2">
    <location>
        <begin position="363"/>
        <end position="435"/>
    </location>
</feature>
<evidence type="ECO:0000256" key="1">
    <source>
        <dbReference type="SAM" id="MobiDB-lite"/>
    </source>
</evidence>
<name>A0A5P1EXH2_ASPOF</name>
<feature type="domain" description="Ubiquitin-like" evidence="2">
    <location>
        <begin position="312"/>
        <end position="357"/>
    </location>
</feature>
<evidence type="ECO:0000313" key="4">
    <source>
        <dbReference type="Proteomes" id="UP000243459"/>
    </source>
</evidence>
<sequence length="435" mass="49577">MEGICQNRQGLIYMGKSLEDNHSLLACNIQNGSTLQMILCPVDKFDILICTMNGYLIKLEARSWYTIRDIKLIVEGMKDIDATKQRLFCDVTELEDSLMLSECRIFDRTILHLQVDINPQLKSIPILANDLQKVYLLMSRTNKDEPLNFGFEETREEKEEETSPSGGNDSSFLEDQQVVTNQPNDRFLPELRYSAKKRRAPTVRVANILSDETCFYAHRACVQRWCNEKGDIMCEICHEPYKPDYTAPPRPNPDETTIDISGGWTIIGTPLDLCDPRILAMAAEQRHFLEAEYHEYAATNATGTTFCRSAALIARIEAMEGISQNRQGLVYMGKSVEDNHSLLACNIQNGSTLQMILCPVDKFDILICTMNGHLIKLEARSWYTIRDIKLIVEGMKDIDATKQRLFCDVTELEGSVTLSECRIFDRTILHLHVEI</sequence>
<gene>
    <name evidence="3" type="ORF">A4U43_C04F1310</name>
</gene>
<feature type="compositionally biased region" description="Polar residues" evidence="1">
    <location>
        <begin position="163"/>
        <end position="172"/>
    </location>
</feature>
<dbReference type="InterPro" id="IPR000626">
    <property type="entry name" value="Ubiquitin-like_dom"/>
</dbReference>
<keyword evidence="4" id="KW-1185">Reference proteome</keyword>
<dbReference type="Proteomes" id="UP000243459">
    <property type="component" value="Chromosome 4"/>
</dbReference>
<dbReference type="CDD" id="cd17039">
    <property type="entry name" value="Ubl_ubiquitin_like"/>
    <property type="match status" value="3"/>
</dbReference>
<evidence type="ECO:0000259" key="2">
    <source>
        <dbReference type="PROSITE" id="PS50053"/>
    </source>
</evidence>
<dbReference type="GO" id="GO:0004842">
    <property type="term" value="F:ubiquitin-protein transferase activity"/>
    <property type="evidence" value="ECO:0007669"/>
    <property type="project" value="TreeGrafter"/>
</dbReference>
<dbReference type="SUPFAM" id="SSF54236">
    <property type="entry name" value="Ubiquitin-like"/>
    <property type="match status" value="4"/>
</dbReference>
<dbReference type="EMBL" id="CM007384">
    <property type="protein sequence ID" value="ONK70766.1"/>
    <property type="molecule type" value="Genomic_DNA"/>
</dbReference>
<proteinExistence type="predicted"/>
<dbReference type="OMA" id="DILICTM"/>
<dbReference type="PANTHER" id="PTHR23012">
    <property type="entry name" value="RING/FYVE/PHD ZINC FINGER DOMAIN-CONTAINING"/>
    <property type="match status" value="1"/>
</dbReference>
<feature type="compositionally biased region" description="Basic and acidic residues" evidence="1">
    <location>
        <begin position="148"/>
        <end position="157"/>
    </location>
</feature>
<dbReference type="Gene3D" id="3.10.20.90">
    <property type="entry name" value="Phosphatidylinositol 3-kinase Catalytic Subunit, Chain A, domain 1"/>
    <property type="match status" value="4"/>
</dbReference>
<dbReference type="GO" id="GO:0016567">
    <property type="term" value="P:protein ubiquitination"/>
    <property type="evidence" value="ECO:0007669"/>
    <property type="project" value="TreeGrafter"/>
</dbReference>
<reference evidence="4" key="1">
    <citation type="journal article" date="2017" name="Nat. Commun.">
        <title>The asparagus genome sheds light on the origin and evolution of a young Y chromosome.</title>
        <authorList>
            <person name="Harkess A."/>
            <person name="Zhou J."/>
            <person name="Xu C."/>
            <person name="Bowers J.E."/>
            <person name="Van der Hulst R."/>
            <person name="Ayyampalayam S."/>
            <person name="Mercati F."/>
            <person name="Riccardi P."/>
            <person name="McKain M.R."/>
            <person name="Kakrana A."/>
            <person name="Tang H."/>
            <person name="Ray J."/>
            <person name="Groenendijk J."/>
            <person name="Arikit S."/>
            <person name="Mathioni S.M."/>
            <person name="Nakano M."/>
            <person name="Shan H."/>
            <person name="Telgmann-Rauber A."/>
            <person name="Kanno A."/>
            <person name="Yue Z."/>
            <person name="Chen H."/>
            <person name="Li W."/>
            <person name="Chen Y."/>
            <person name="Xu X."/>
            <person name="Zhang Y."/>
            <person name="Luo S."/>
            <person name="Chen H."/>
            <person name="Gao J."/>
            <person name="Mao Z."/>
            <person name="Pires J.C."/>
            <person name="Luo M."/>
            <person name="Kudrna D."/>
            <person name="Wing R.A."/>
            <person name="Meyers B.C."/>
            <person name="Yi K."/>
            <person name="Kong H."/>
            <person name="Lavrijsen P."/>
            <person name="Sunseri F."/>
            <person name="Falavigna A."/>
            <person name="Ye Y."/>
            <person name="Leebens-Mack J.H."/>
            <person name="Chen G."/>
        </authorList>
    </citation>
    <scope>NUCLEOTIDE SEQUENCE [LARGE SCALE GENOMIC DNA]</scope>
    <source>
        <strain evidence="4">cv. DH0086</strain>
    </source>
</reference>
<dbReference type="SUPFAM" id="SSF57850">
    <property type="entry name" value="RING/U-box"/>
    <property type="match status" value="1"/>
</dbReference>
<dbReference type="InterPro" id="IPR013083">
    <property type="entry name" value="Znf_RING/FYVE/PHD"/>
</dbReference>
<dbReference type="Pfam" id="PF00240">
    <property type="entry name" value="ubiquitin"/>
    <property type="match status" value="4"/>
</dbReference>
<dbReference type="InterPro" id="IPR033275">
    <property type="entry name" value="MARCH-like"/>
</dbReference>
<dbReference type="InterPro" id="IPR029071">
    <property type="entry name" value="Ubiquitin-like_domsf"/>
</dbReference>
<feature type="domain" description="Ubiquitin-like" evidence="2">
    <location>
        <begin position="1"/>
        <end position="39"/>
    </location>
</feature>
<dbReference type="InterPro" id="IPR022143">
    <property type="entry name" value="DUF3675"/>
</dbReference>
<protein>
    <recommendedName>
        <fullName evidence="2">Ubiquitin-like domain-containing protein</fullName>
    </recommendedName>
</protein>
<organism evidence="3 4">
    <name type="scientific">Asparagus officinalis</name>
    <name type="common">Garden asparagus</name>
    <dbReference type="NCBI Taxonomy" id="4686"/>
    <lineage>
        <taxon>Eukaryota</taxon>
        <taxon>Viridiplantae</taxon>
        <taxon>Streptophyta</taxon>
        <taxon>Embryophyta</taxon>
        <taxon>Tracheophyta</taxon>
        <taxon>Spermatophyta</taxon>
        <taxon>Magnoliopsida</taxon>
        <taxon>Liliopsida</taxon>
        <taxon>Asparagales</taxon>
        <taxon>Asparagaceae</taxon>
        <taxon>Asparagoideae</taxon>
        <taxon>Asparagus</taxon>
    </lineage>
</organism>
<dbReference type="GO" id="GO:0016020">
    <property type="term" value="C:membrane"/>
    <property type="evidence" value="ECO:0007669"/>
    <property type="project" value="TreeGrafter"/>
</dbReference>
<dbReference type="PROSITE" id="PS50053">
    <property type="entry name" value="UBIQUITIN_2"/>
    <property type="match status" value="4"/>
</dbReference>
<dbReference type="Gene3D" id="3.30.40.10">
    <property type="entry name" value="Zinc/RING finger domain, C3HC4 (zinc finger)"/>
    <property type="match status" value="1"/>
</dbReference>
<dbReference type="Gramene" id="ONK70766">
    <property type="protein sequence ID" value="ONK70766"/>
    <property type="gene ID" value="A4U43_C04F1310"/>
</dbReference>
<dbReference type="AlphaFoldDB" id="A0A5P1EXH2"/>
<evidence type="ECO:0000313" key="3">
    <source>
        <dbReference type="EMBL" id="ONK70766.1"/>
    </source>
</evidence>
<dbReference type="SMART" id="SM00213">
    <property type="entry name" value="UBQ"/>
    <property type="match status" value="3"/>
</dbReference>
<dbReference type="Pfam" id="PF12428">
    <property type="entry name" value="DUF3675"/>
    <property type="match status" value="1"/>
</dbReference>